<feature type="domain" description="ABC transporter" evidence="1">
    <location>
        <begin position="3"/>
        <end position="75"/>
    </location>
</feature>
<name>A0A2K2EYW6_9CLOT</name>
<dbReference type="KEGG" id="cthd:CDO33_02505"/>
<evidence type="ECO:0000313" key="3">
    <source>
        <dbReference type="Proteomes" id="UP000236151"/>
    </source>
</evidence>
<reference evidence="2 3" key="1">
    <citation type="submission" date="2017-06" db="EMBL/GenBank/DDBJ databases">
        <title>Investigating the central metabolism of Clostridium thermosuccinogenes.</title>
        <authorList>
            <person name="Koendjbiharie J.G."/>
            <person name="van Kranenburg R."/>
        </authorList>
    </citation>
    <scope>NUCLEOTIDE SEQUENCE [LARGE SCALE GENOMIC DNA]</scope>
    <source>
        <strain evidence="2 3">DSM 5806</strain>
    </source>
</reference>
<organism evidence="2 3">
    <name type="scientific">Clostridium thermosuccinogenes</name>
    <dbReference type="NCBI Taxonomy" id="84032"/>
    <lineage>
        <taxon>Bacteria</taxon>
        <taxon>Bacillati</taxon>
        <taxon>Bacillota</taxon>
        <taxon>Clostridia</taxon>
        <taxon>Eubacteriales</taxon>
        <taxon>Clostridiaceae</taxon>
        <taxon>Clostridium</taxon>
    </lineage>
</organism>
<gene>
    <name evidence="2" type="ORF">CDQ84_19110</name>
</gene>
<dbReference type="EMBL" id="NIOJ01000128">
    <property type="protein sequence ID" value="PNT91860.1"/>
    <property type="molecule type" value="Genomic_DNA"/>
</dbReference>
<proteinExistence type="predicted"/>
<dbReference type="Pfam" id="PF00005">
    <property type="entry name" value="ABC_tran"/>
    <property type="match status" value="1"/>
</dbReference>
<comment type="caution">
    <text evidence="2">The sequence shown here is derived from an EMBL/GenBank/DDBJ whole genome shotgun (WGS) entry which is preliminary data.</text>
</comment>
<dbReference type="Gene3D" id="3.40.50.300">
    <property type="entry name" value="P-loop containing nucleotide triphosphate hydrolases"/>
    <property type="match status" value="1"/>
</dbReference>
<accession>A0A2K2EYW6</accession>
<dbReference type="InterPro" id="IPR003439">
    <property type="entry name" value="ABC_transporter-like_ATP-bd"/>
</dbReference>
<dbReference type="AlphaFoldDB" id="A0A2K2EYW6"/>
<dbReference type="GO" id="GO:0016887">
    <property type="term" value="F:ATP hydrolysis activity"/>
    <property type="evidence" value="ECO:0007669"/>
    <property type="project" value="InterPro"/>
</dbReference>
<dbReference type="GO" id="GO:0034040">
    <property type="term" value="F:ATPase-coupled lipid transmembrane transporter activity"/>
    <property type="evidence" value="ECO:0007669"/>
    <property type="project" value="TreeGrafter"/>
</dbReference>
<dbReference type="InterPro" id="IPR027417">
    <property type="entry name" value="P-loop_NTPase"/>
</dbReference>
<evidence type="ECO:0000313" key="2">
    <source>
        <dbReference type="EMBL" id="PNT91860.1"/>
    </source>
</evidence>
<dbReference type="InterPro" id="IPR039421">
    <property type="entry name" value="Type_1_exporter"/>
</dbReference>
<dbReference type="Proteomes" id="UP000236151">
    <property type="component" value="Unassembled WGS sequence"/>
</dbReference>
<protein>
    <recommendedName>
        <fullName evidence="1">ABC transporter domain-containing protein</fullName>
    </recommendedName>
</protein>
<dbReference type="OrthoDB" id="1699242at2"/>
<evidence type="ECO:0000259" key="1">
    <source>
        <dbReference type="Pfam" id="PF00005"/>
    </source>
</evidence>
<keyword evidence="3" id="KW-1185">Reference proteome</keyword>
<dbReference type="PANTHER" id="PTHR24221:SF654">
    <property type="entry name" value="ATP-BINDING CASSETTE SUB-FAMILY B MEMBER 6"/>
    <property type="match status" value="1"/>
</dbReference>
<dbReference type="PANTHER" id="PTHR24221">
    <property type="entry name" value="ATP-BINDING CASSETTE SUB-FAMILY B"/>
    <property type="match status" value="1"/>
</dbReference>
<dbReference type="GO" id="GO:0005524">
    <property type="term" value="F:ATP binding"/>
    <property type="evidence" value="ECO:0007669"/>
    <property type="project" value="InterPro"/>
</dbReference>
<sequence length="136" mass="15096">MLNINLSASRENPIGIVGLSGSGKSTIIKLLTGLYSNYEGLIQIDGQDIKNFSPRQLRDCIGILSQDPFIFDASVKKIYPLAANKPPMPKLLRPQKSLMPIPSSRSWLMAMILSLEKMVQSSQGDKSKDLLRQECF</sequence>
<dbReference type="SUPFAM" id="SSF52540">
    <property type="entry name" value="P-loop containing nucleoside triphosphate hydrolases"/>
    <property type="match status" value="1"/>
</dbReference>